<keyword evidence="10 12" id="KW-0326">Glycosidase</keyword>
<dbReference type="Pfam" id="PF00128">
    <property type="entry name" value="Alpha-amylase"/>
    <property type="match status" value="1"/>
</dbReference>
<evidence type="ECO:0000256" key="4">
    <source>
        <dbReference type="ARBA" id="ARBA00012595"/>
    </source>
</evidence>
<keyword evidence="17" id="KW-1185">Reference proteome</keyword>
<evidence type="ECO:0000256" key="13">
    <source>
        <dbReference type="SAM" id="SignalP"/>
    </source>
</evidence>
<evidence type="ECO:0000256" key="11">
    <source>
        <dbReference type="RuleBase" id="RU003615"/>
    </source>
</evidence>
<dbReference type="RefSeq" id="WP_123740243.1">
    <property type="nucleotide sequence ID" value="NZ_RKHQ01000002.1"/>
</dbReference>
<evidence type="ECO:0000313" key="17">
    <source>
        <dbReference type="Proteomes" id="UP000275356"/>
    </source>
</evidence>
<dbReference type="OrthoDB" id="9805159at2"/>
<sequence>MPRRRLVALLTLALTAVGLGACAPSSPSGSTDGAPGADGRDVGVQLFQWTWDSIARECTDVLGPAGFGWVLTSPPQEHVLGEAWWTAYQPVSYLVESRLGTREEFAAMVTACREAGVDVIADAVVNHMTGQDAPGTGWAGSPYEHYSYPGLYTEDDFHHCGLAPNDDIADYSDAAQVQTCELVNLADLDTADPEVQASIRGYLEDLLDLGVAGFRIDAAKHIAAEDVAAILEPLPEGTIVMQEVIGSRGEPIQPADYADIGSVFDFYYAGFLTGAVTGGTLEQVVHPDGANTGLTSEGAVVFVDNHDTERNGTTLSFRDGERYQLAMALLLASPYGTPVILSGYEFGHLDRDLGPNQDAEGAVLGAECASEVGPDVERENGDWICQHRWDAVLGMVEWRRAADGAPVEDATTTDRVLTLHRGDAVLAANGSRDEASVRLATGLPAGDYCDLGAGPVVDGECVGGVVAVDEHGVAELVLPSLAVVALAPDARPTA</sequence>
<comment type="catalytic activity">
    <reaction evidence="1 12">
        <text>Endohydrolysis of (1-&gt;4)-alpha-D-glucosidic linkages in polysaccharides containing three or more (1-&gt;4)-alpha-linked D-glucose units.</text>
        <dbReference type="EC" id="3.2.1.1"/>
    </reaction>
</comment>
<evidence type="ECO:0000256" key="5">
    <source>
        <dbReference type="ARBA" id="ARBA00017303"/>
    </source>
</evidence>
<evidence type="ECO:0000256" key="10">
    <source>
        <dbReference type="ARBA" id="ARBA00023295"/>
    </source>
</evidence>
<evidence type="ECO:0000313" key="16">
    <source>
        <dbReference type="EMBL" id="ROR93258.1"/>
    </source>
</evidence>
<dbReference type="GO" id="GO:0005975">
    <property type="term" value="P:carbohydrate metabolic process"/>
    <property type="evidence" value="ECO:0007669"/>
    <property type="project" value="InterPro"/>
</dbReference>
<keyword evidence="7 12" id="KW-0378">Hydrolase</keyword>
<evidence type="ECO:0000256" key="3">
    <source>
        <dbReference type="ARBA" id="ARBA00008061"/>
    </source>
</evidence>
<evidence type="ECO:0000256" key="9">
    <source>
        <dbReference type="ARBA" id="ARBA00023277"/>
    </source>
</evidence>
<evidence type="ECO:0000256" key="7">
    <source>
        <dbReference type="ARBA" id="ARBA00022801"/>
    </source>
</evidence>
<dbReference type="GO" id="GO:0046872">
    <property type="term" value="F:metal ion binding"/>
    <property type="evidence" value="ECO:0007669"/>
    <property type="project" value="UniProtKB-KW"/>
</dbReference>
<keyword evidence="9 12" id="KW-0119">Carbohydrate metabolism</keyword>
<evidence type="ECO:0000256" key="1">
    <source>
        <dbReference type="ARBA" id="ARBA00000548"/>
    </source>
</evidence>
<feature type="signal peptide" evidence="13">
    <location>
        <begin position="1"/>
        <end position="23"/>
    </location>
</feature>
<evidence type="ECO:0000256" key="2">
    <source>
        <dbReference type="ARBA" id="ARBA00001913"/>
    </source>
</evidence>
<evidence type="ECO:0000256" key="12">
    <source>
        <dbReference type="RuleBase" id="RU361134"/>
    </source>
</evidence>
<dbReference type="SMART" id="SM00642">
    <property type="entry name" value="Aamy"/>
    <property type="match status" value="1"/>
</dbReference>
<comment type="cofactor">
    <cofactor evidence="2">
        <name>Ca(2+)</name>
        <dbReference type="ChEBI" id="CHEBI:29108"/>
    </cofactor>
</comment>
<organism evidence="16 17">
    <name type="scientific">Salana multivorans</name>
    <dbReference type="NCBI Taxonomy" id="120377"/>
    <lineage>
        <taxon>Bacteria</taxon>
        <taxon>Bacillati</taxon>
        <taxon>Actinomycetota</taxon>
        <taxon>Actinomycetes</taxon>
        <taxon>Micrococcales</taxon>
        <taxon>Beutenbergiaceae</taxon>
        <taxon>Salana</taxon>
    </lineage>
</organism>
<dbReference type="PRINTS" id="PR00110">
    <property type="entry name" value="ALPHAAMYLASE"/>
</dbReference>
<dbReference type="SMART" id="SM00632">
    <property type="entry name" value="Aamy_C"/>
    <property type="match status" value="1"/>
</dbReference>
<dbReference type="EC" id="3.2.1.1" evidence="4 12"/>
<dbReference type="PANTHER" id="PTHR43447">
    <property type="entry name" value="ALPHA-AMYLASE"/>
    <property type="match status" value="1"/>
</dbReference>
<feature type="domain" description="Glycosyl hydrolase family 13 catalytic" evidence="15">
    <location>
        <begin position="41"/>
        <end position="399"/>
    </location>
</feature>
<dbReference type="Proteomes" id="UP000275356">
    <property type="component" value="Unassembled WGS sequence"/>
</dbReference>
<comment type="caution">
    <text evidence="16">The sequence shown here is derived from an EMBL/GenBank/DDBJ whole genome shotgun (WGS) entry which is preliminary data.</text>
</comment>
<evidence type="ECO:0000256" key="8">
    <source>
        <dbReference type="ARBA" id="ARBA00022837"/>
    </source>
</evidence>
<dbReference type="AlphaFoldDB" id="A0A3N2D0R9"/>
<dbReference type="EMBL" id="RKHQ01000002">
    <property type="protein sequence ID" value="ROR93258.1"/>
    <property type="molecule type" value="Genomic_DNA"/>
</dbReference>
<dbReference type="SUPFAM" id="SSF51445">
    <property type="entry name" value="(Trans)glycosidases"/>
    <property type="match status" value="1"/>
</dbReference>
<dbReference type="InterPro" id="IPR017853">
    <property type="entry name" value="GH"/>
</dbReference>
<keyword evidence="13" id="KW-0732">Signal</keyword>
<name>A0A3N2D0R9_9MICO</name>
<feature type="chain" id="PRO_5018308586" description="Alpha-amylase" evidence="13">
    <location>
        <begin position="24"/>
        <end position="494"/>
    </location>
</feature>
<feature type="domain" description="Alpha-amylase C-terminal" evidence="14">
    <location>
        <begin position="413"/>
        <end position="491"/>
    </location>
</feature>
<accession>A0A3N2D0R9</accession>
<dbReference type="InterPro" id="IPR006046">
    <property type="entry name" value="Alpha_amylase"/>
</dbReference>
<comment type="similarity">
    <text evidence="3 11">Belongs to the glycosyl hydrolase 13 family.</text>
</comment>
<dbReference type="InterPro" id="IPR031319">
    <property type="entry name" value="A-amylase_C"/>
</dbReference>
<reference evidence="16 17" key="1">
    <citation type="submission" date="2018-11" db="EMBL/GenBank/DDBJ databases">
        <title>Sequencing the genomes of 1000 actinobacteria strains.</title>
        <authorList>
            <person name="Klenk H.-P."/>
        </authorList>
    </citation>
    <scope>NUCLEOTIDE SEQUENCE [LARGE SCALE GENOMIC DNA]</scope>
    <source>
        <strain evidence="16 17">DSM 13521</strain>
    </source>
</reference>
<dbReference type="Gene3D" id="3.20.20.80">
    <property type="entry name" value="Glycosidases"/>
    <property type="match status" value="1"/>
</dbReference>
<gene>
    <name evidence="16" type="ORF">EDD28_2666</name>
</gene>
<protein>
    <recommendedName>
        <fullName evidence="5 12">Alpha-amylase</fullName>
        <ecNumber evidence="4 12">3.2.1.1</ecNumber>
    </recommendedName>
</protein>
<keyword evidence="6" id="KW-0479">Metal-binding</keyword>
<dbReference type="PROSITE" id="PS51257">
    <property type="entry name" value="PROKAR_LIPOPROTEIN"/>
    <property type="match status" value="1"/>
</dbReference>
<dbReference type="CDD" id="cd11317">
    <property type="entry name" value="AmyAc_bac_euk_AmyA"/>
    <property type="match status" value="1"/>
</dbReference>
<dbReference type="Gene3D" id="2.60.40.1180">
    <property type="entry name" value="Golgi alpha-mannosidase II"/>
    <property type="match status" value="1"/>
</dbReference>
<dbReference type="SUPFAM" id="SSF51011">
    <property type="entry name" value="Glycosyl hydrolase domain"/>
    <property type="match status" value="1"/>
</dbReference>
<dbReference type="InterPro" id="IPR013780">
    <property type="entry name" value="Glyco_hydro_b"/>
</dbReference>
<evidence type="ECO:0000256" key="6">
    <source>
        <dbReference type="ARBA" id="ARBA00022723"/>
    </source>
</evidence>
<dbReference type="InterPro" id="IPR006047">
    <property type="entry name" value="GH13_cat_dom"/>
</dbReference>
<evidence type="ECO:0000259" key="14">
    <source>
        <dbReference type="SMART" id="SM00632"/>
    </source>
</evidence>
<dbReference type="GO" id="GO:0004556">
    <property type="term" value="F:alpha-amylase activity"/>
    <property type="evidence" value="ECO:0007669"/>
    <property type="project" value="UniProtKB-UniRule"/>
</dbReference>
<evidence type="ECO:0000259" key="15">
    <source>
        <dbReference type="SMART" id="SM00642"/>
    </source>
</evidence>
<proteinExistence type="inferred from homology"/>
<keyword evidence="8" id="KW-0106">Calcium</keyword>